<evidence type="ECO:0000259" key="1">
    <source>
        <dbReference type="Pfam" id="PF18545"/>
    </source>
</evidence>
<reference evidence="2 3" key="1">
    <citation type="submission" date="2018-10" db="EMBL/GenBank/DDBJ databases">
        <title>Natrarchaeobius chitinivorans gen. nov., sp. nov., and Natrarchaeobius haloalkaliphilus sp. nov., alkaliphilic, chitin-utilizing haloarchaea from hypersaline alkaline lakes.</title>
        <authorList>
            <person name="Sorokin D.Y."/>
            <person name="Elcheninov A.G."/>
            <person name="Kostrikina N.A."/>
            <person name="Bale N.J."/>
            <person name="Sinninghe Damste J.S."/>
            <person name="Khijniak T.V."/>
            <person name="Kublanov I.V."/>
            <person name="Toshchakov S.V."/>
        </authorList>
    </citation>
    <scope>NUCLEOTIDE SEQUENCE [LARGE SCALE GENOMIC DNA]</scope>
    <source>
        <strain evidence="2 3">AArcht4T</strain>
    </source>
</reference>
<accession>A0A3N6PHX3</accession>
<dbReference type="AlphaFoldDB" id="A0A3N6PHX3"/>
<dbReference type="Pfam" id="PF18545">
    <property type="entry name" value="HalOD1"/>
    <property type="match status" value="1"/>
</dbReference>
<organism evidence="2 3">
    <name type="scientific">Natrarchaeobius chitinivorans</name>
    <dbReference type="NCBI Taxonomy" id="1679083"/>
    <lineage>
        <taxon>Archaea</taxon>
        <taxon>Methanobacteriati</taxon>
        <taxon>Methanobacteriota</taxon>
        <taxon>Stenosarchaea group</taxon>
        <taxon>Halobacteria</taxon>
        <taxon>Halobacteriales</taxon>
        <taxon>Natrialbaceae</taxon>
        <taxon>Natrarchaeobius</taxon>
    </lineage>
</organism>
<dbReference type="EMBL" id="REGA01000001">
    <property type="protein sequence ID" value="RQG97765.1"/>
    <property type="molecule type" value="Genomic_DNA"/>
</dbReference>
<name>A0A3N6PHX3_NATCH</name>
<feature type="domain" description="Halobacterial output" evidence="1">
    <location>
        <begin position="18"/>
        <end position="85"/>
    </location>
</feature>
<keyword evidence="3" id="KW-1185">Reference proteome</keyword>
<protein>
    <recommendedName>
        <fullName evidence="1">Halobacterial output domain-containing protein</fullName>
    </recommendedName>
</protein>
<sequence>MSRGEVGKETVSYDVPSDEAASHAVVRAVSALEDRKPTDLDEPLHTAVDVEALNSLFERQSDGALRFRYAGFTVVVDFTGTVVVTADETE</sequence>
<comment type="caution">
    <text evidence="2">The sequence shown here is derived from an EMBL/GenBank/DDBJ whole genome shotgun (WGS) entry which is preliminary data.</text>
</comment>
<proteinExistence type="predicted"/>
<gene>
    <name evidence="2" type="ORF">EA473_00685</name>
</gene>
<dbReference type="RefSeq" id="WP_124193744.1">
    <property type="nucleotide sequence ID" value="NZ_REGA01000001.1"/>
</dbReference>
<evidence type="ECO:0000313" key="3">
    <source>
        <dbReference type="Proteomes" id="UP000282323"/>
    </source>
</evidence>
<dbReference type="Proteomes" id="UP000282323">
    <property type="component" value="Unassembled WGS sequence"/>
</dbReference>
<evidence type="ECO:0000313" key="2">
    <source>
        <dbReference type="EMBL" id="RQG97765.1"/>
    </source>
</evidence>
<dbReference type="InterPro" id="IPR040624">
    <property type="entry name" value="HalOD1"/>
</dbReference>